<keyword evidence="3 6" id="KW-0812">Transmembrane</keyword>
<organism evidence="8 9">
    <name type="scientific">Amnibacterium kyonggiense</name>
    <dbReference type="NCBI Taxonomy" id="595671"/>
    <lineage>
        <taxon>Bacteria</taxon>
        <taxon>Bacillati</taxon>
        <taxon>Actinomycetota</taxon>
        <taxon>Actinomycetes</taxon>
        <taxon>Micrococcales</taxon>
        <taxon>Microbacteriaceae</taxon>
        <taxon>Amnibacterium</taxon>
    </lineage>
</organism>
<dbReference type="RefSeq" id="WP_133764411.1">
    <property type="nucleotide sequence ID" value="NZ_BAAARP010000001.1"/>
</dbReference>
<feature type="transmembrane region" description="Helical" evidence="6">
    <location>
        <begin position="339"/>
        <end position="355"/>
    </location>
</feature>
<feature type="transmembrane region" description="Helical" evidence="6">
    <location>
        <begin position="194"/>
        <end position="214"/>
    </location>
</feature>
<dbReference type="EMBL" id="SOAM01000001">
    <property type="protein sequence ID" value="TDS79885.1"/>
    <property type="molecule type" value="Genomic_DNA"/>
</dbReference>
<dbReference type="Gene3D" id="1.20.1250.20">
    <property type="entry name" value="MFS general substrate transporter like domains"/>
    <property type="match status" value="2"/>
</dbReference>
<dbReference type="PROSITE" id="PS50850">
    <property type="entry name" value="MFS"/>
    <property type="match status" value="1"/>
</dbReference>
<evidence type="ECO:0000256" key="5">
    <source>
        <dbReference type="ARBA" id="ARBA00023136"/>
    </source>
</evidence>
<evidence type="ECO:0000256" key="1">
    <source>
        <dbReference type="ARBA" id="ARBA00004651"/>
    </source>
</evidence>
<feature type="domain" description="Major facilitator superfamily (MFS) profile" evidence="7">
    <location>
        <begin position="1"/>
        <end position="428"/>
    </location>
</feature>
<name>A0A4R7FQ41_9MICO</name>
<dbReference type="GO" id="GO:0022857">
    <property type="term" value="F:transmembrane transporter activity"/>
    <property type="evidence" value="ECO:0007669"/>
    <property type="project" value="InterPro"/>
</dbReference>
<feature type="transmembrane region" description="Helical" evidence="6">
    <location>
        <begin position="164"/>
        <end position="188"/>
    </location>
</feature>
<evidence type="ECO:0000313" key="9">
    <source>
        <dbReference type="Proteomes" id="UP000295344"/>
    </source>
</evidence>
<protein>
    <submittedName>
        <fullName evidence="8">UMF1 family MFS transporter</fullName>
    </submittedName>
</protein>
<comment type="caution">
    <text evidence="8">The sequence shown here is derived from an EMBL/GenBank/DDBJ whole genome shotgun (WGS) entry which is preliminary data.</text>
</comment>
<feature type="transmembrane region" description="Helical" evidence="6">
    <location>
        <begin position="123"/>
        <end position="143"/>
    </location>
</feature>
<keyword evidence="2" id="KW-0813">Transport</keyword>
<evidence type="ECO:0000256" key="6">
    <source>
        <dbReference type="SAM" id="Phobius"/>
    </source>
</evidence>
<dbReference type="OrthoDB" id="9768783at2"/>
<dbReference type="InterPro" id="IPR024671">
    <property type="entry name" value="Atg22-like"/>
</dbReference>
<evidence type="ECO:0000259" key="7">
    <source>
        <dbReference type="PROSITE" id="PS50850"/>
    </source>
</evidence>
<feature type="transmembrane region" description="Helical" evidence="6">
    <location>
        <begin position="62"/>
        <end position="87"/>
    </location>
</feature>
<reference evidence="8 9" key="1">
    <citation type="submission" date="2019-03" db="EMBL/GenBank/DDBJ databases">
        <title>Genomic Encyclopedia of Archaeal and Bacterial Type Strains, Phase II (KMG-II): from individual species to whole genera.</title>
        <authorList>
            <person name="Goeker M."/>
        </authorList>
    </citation>
    <scope>NUCLEOTIDE SEQUENCE [LARGE SCALE GENOMIC DNA]</scope>
    <source>
        <strain evidence="8 9">DSM 24782</strain>
    </source>
</reference>
<feature type="transmembrane region" description="Helical" evidence="6">
    <location>
        <begin position="376"/>
        <end position="400"/>
    </location>
</feature>
<dbReference type="GO" id="GO:0005886">
    <property type="term" value="C:plasma membrane"/>
    <property type="evidence" value="ECO:0007669"/>
    <property type="project" value="UniProtKB-SubCell"/>
</dbReference>
<keyword evidence="4 6" id="KW-1133">Transmembrane helix</keyword>
<feature type="transmembrane region" description="Helical" evidence="6">
    <location>
        <begin position="315"/>
        <end position="333"/>
    </location>
</feature>
<feature type="transmembrane region" description="Helical" evidence="6">
    <location>
        <begin position="21"/>
        <end position="42"/>
    </location>
</feature>
<dbReference type="InterPro" id="IPR036259">
    <property type="entry name" value="MFS_trans_sf"/>
</dbReference>
<feature type="transmembrane region" description="Helical" evidence="6">
    <location>
        <begin position="406"/>
        <end position="425"/>
    </location>
</feature>
<dbReference type="Pfam" id="PF11700">
    <property type="entry name" value="ATG22"/>
    <property type="match status" value="1"/>
</dbReference>
<evidence type="ECO:0000256" key="4">
    <source>
        <dbReference type="ARBA" id="ARBA00022989"/>
    </source>
</evidence>
<gene>
    <name evidence="8" type="ORF">CLV52_0431</name>
</gene>
<dbReference type="PANTHER" id="PTHR23519:SF1">
    <property type="entry name" value="AUTOPHAGY-RELATED PROTEIN 22"/>
    <property type="match status" value="1"/>
</dbReference>
<comment type="subcellular location">
    <subcellularLocation>
        <location evidence="1">Cell membrane</location>
        <topology evidence="1">Multi-pass membrane protein</topology>
    </subcellularLocation>
</comment>
<dbReference type="PANTHER" id="PTHR23519">
    <property type="entry name" value="AUTOPHAGY-RELATED PROTEIN 22"/>
    <property type="match status" value="1"/>
</dbReference>
<feature type="transmembrane region" description="Helical" evidence="6">
    <location>
        <begin position="285"/>
        <end position="303"/>
    </location>
</feature>
<feature type="transmembrane region" description="Helical" evidence="6">
    <location>
        <begin position="99"/>
        <end position="117"/>
    </location>
</feature>
<proteinExistence type="predicted"/>
<keyword evidence="9" id="KW-1185">Reference proteome</keyword>
<evidence type="ECO:0000256" key="3">
    <source>
        <dbReference type="ARBA" id="ARBA00022692"/>
    </source>
</evidence>
<feature type="transmembrane region" description="Helical" evidence="6">
    <location>
        <begin position="249"/>
        <end position="279"/>
    </location>
</feature>
<evidence type="ECO:0000256" key="2">
    <source>
        <dbReference type="ARBA" id="ARBA00022448"/>
    </source>
</evidence>
<dbReference type="InterPro" id="IPR050495">
    <property type="entry name" value="ATG22/LtaA_families"/>
</dbReference>
<accession>A0A4R7FQ41</accession>
<keyword evidence="5 6" id="KW-0472">Membrane</keyword>
<dbReference type="SUPFAM" id="SSF103473">
    <property type="entry name" value="MFS general substrate transporter"/>
    <property type="match status" value="1"/>
</dbReference>
<sequence>MTTAPAPAVRLLDRRVFAWAAWDWGSASFNAVITTFVFTVYLTSDAFTGLDPDAPGFKAAKAALSSGLGLGLAIAGVAVALIAPVVGRRSDAVGRRRRPLAVASAVVAASMIGMTFVQPAPSFFWFGVALVAIGTVAYEAGAVNYNAMLLPISTPKSIGRISAFGWASGYVGGIVLLVLLVTTLIPLGSSGVQLSALVCAIWFTVFAIPVLFAVPDDRRIATGEQLGVLATYRRLIADLVALWRNDRNLLMFLVASAVFRDGLTGVFTFGAVIAAAVFGFTFSDVLVFGVAANLVAGVSTLISGRFDDRYGPKPVIMTSLVGLVICGTIAFALQHEGRWVFWVFGLALCLFVGPAQTSSRALLGRLVPAERAGELFGLYATTGRAASFIAPAAFAAFTAIAQDQGFGILGIVLVLALGLVLMLPVKGSFSPAEGAGRALEGADHP</sequence>
<dbReference type="InterPro" id="IPR020846">
    <property type="entry name" value="MFS_dom"/>
</dbReference>
<dbReference type="AlphaFoldDB" id="A0A4R7FQ41"/>
<dbReference type="Proteomes" id="UP000295344">
    <property type="component" value="Unassembled WGS sequence"/>
</dbReference>
<evidence type="ECO:0000313" key="8">
    <source>
        <dbReference type="EMBL" id="TDS79885.1"/>
    </source>
</evidence>